<evidence type="ECO:0000256" key="7">
    <source>
        <dbReference type="SAM" id="MobiDB-lite"/>
    </source>
</evidence>
<evidence type="ECO:0000256" key="6">
    <source>
        <dbReference type="RuleBase" id="RU367120"/>
    </source>
</evidence>
<evidence type="ECO:0000313" key="8">
    <source>
        <dbReference type="EMBL" id="TIB78091.1"/>
    </source>
</evidence>
<evidence type="ECO:0000313" key="11">
    <source>
        <dbReference type="Proteomes" id="UP000310685"/>
    </source>
</evidence>
<dbReference type="EC" id="2.5.1.60" evidence="6"/>
<evidence type="ECO:0000256" key="1">
    <source>
        <dbReference type="ARBA" id="ARBA00006734"/>
    </source>
</evidence>
<keyword evidence="3 6" id="KW-0808">Transferase</keyword>
<dbReference type="EMBL" id="SPRC01000029">
    <property type="protein sequence ID" value="TIB78091.1"/>
    <property type="molecule type" value="Genomic_DNA"/>
</dbReference>
<reference evidence="10 11" key="1">
    <citation type="submission" date="2019-03" db="EMBL/GenBank/DDBJ databases">
        <title>Sequencing 25 genomes of Wallemia mellicola.</title>
        <authorList>
            <person name="Gostincar C."/>
        </authorList>
    </citation>
    <scope>NUCLEOTIDE SEQUENCE [LARGE SCALE GENOMIC DNA]</scope>
    <source>
        <strain evidence="9 10">EXF-1262</strain>
        <strain evidence="8 11">EXF-6152</strain>
    </source>
</reference>
<keyword evidence="4" id="KW-0677">Repeat</keyword>
<comment type="function">
    <text evidence="6">Catalyzes the transfer of a geranyl-geranyl moiety from geranyl-geranyl pyrophosphate to cysteines occuring in specific C-terminal amino acid sequences.</text>
</comment>
<comment type="catalytic activity">
    <reaction evidence="5 6">
        <text>geranylgeranyl diphosphate + L-cysteinyl-[protein] = S-geranylgeranyl-L-cysteinyl-[protein] + diphosphate</text>
        <dbReference type="Rhea" id="RHEA:21240"/>
        <dbReference type="Rhea" id="RHEA-COMP:10131"/>
        <dbReference type="Rhea" id="RHEA-COMP:11537"/>
        <dbReference type="ChEBI" id="CHEBI:29950"/>
        <dbReference type="ChEBI" id="CHEBI:33019"/>
        <dbReference type="ChEBI" id="CHEBI:57533"/>
        <dbReference type="ChEBI" id="CHEBI:86021"/>
        <dbReference type="EC" id="2.5.1.60"/>
    </reaction>
</comment>
<keyword evidence="2 6" id="KW-0637">Prenyltransferase</keyword>
<evidence type="ECO:0000313" key="10">
    <source>
        <dbReference type="Proteomes" id="UP000307169"/>
    </source>
</evidence>
<accession>A0A4T0M5P7</accession>
<evidence type="ECO:0000256" key="3">
    <source>
        <dbReference type="ARBA" id="ARBA00022679"/>
    </source>
</evidence>
<feature type="region of interest" description="Disordered" evidence="7">
    <location>
        <begin position="1"/>
        <end position="24"/>
    </location>
</feature>
<dbReference type="PANTHER" id="PTHR11129:SF2">
    <property type="entry name" value="GERANYLGERANYL TRANSFERASE TYPE-2 SUBUNIT ALPHA"/>
    <property type="match status" value="1"/>
</dbReference>
<comment type="caution">
    <text evidence="8">The sequence shown here is derived from an EMBL/GenBank/DDBJ whole genome shotgun (WGS) entry which is preliminary data.</text>
</comment>
<dbReference type="GO" id="GO:0004663">
    <property type="term" value="F:Rab geranylgeranyltransferase activity"/>
    <property type="evidence" value="ECO:0007669"/>
    <property type="project" value="UniProtKB-UniRule"/>
</dbReference>
<dbReference type="GO" id="GO:0005968">
    <property type="term" value="C:Rab-protein geranylgeranyltransferase complex"/>
    <property type="evidence" value="ECO:0007669"/>
    <property type="project" value="TreeGrafter"/>
</dbReference>
<dbReference type="SUPFAM" id="SSF48439">
    <property type="entry name" value="Protein prenylyltransferase"/>
    <property type="match status" value="1"/>
</dbReference>
<organism evidence="8 11">
    <name type="scientific">Wallemia mellicola</name>
    <dbReference type="NCBI Taxonomy" id="1708541"/>
    <lineage>
        <taxon>Eukaryota</taxon>
        <taxon>Fungi</taxon>
        <taxon>Dikarya</taxon>
        <taxon>Basidiomycota</taxon>
        <taxon>Wallemiomycotina</taxon>
        <taxon>Wallemiomycetes</taxon>
        <taxon>Wallemiales</taxon>
        <taxon>Wallemiaceae</taxon>
        <taxon>Wallemia</taxon>
    </lineage>
</organism>
<dbReference type="EMBL" id="SPRH01000016">
    <property type="protein sequence ID" value="TIC01630.1"/>
    <property type="molecule type" value="Genomic_DNA"/>
</dbReference>
<dbReference type="InterPro" id="IPR002088">
    <property type="entry name" value="Prenyl_trans_a"/>
</dbReference>
<dbReference type="Gene3D" id="1.25.40.120">
    <property type="entry name" value="Protein prenylyltransferase"/>
    <property type="match status" value="1"/>
</dbReference>
<dbReference type="Pfam" id="PF01239">
    <property type="entry name" value="PPTA"/>
    <property type="match status" value="5"/>
</dbReference>
<name>A0A4T0M5P7_9BASI</name>
<gene>
    <name evidence="9" type="ORF">E3Q17_01790</name>
    <name evidence="8" type="ORF">E3Q22_02790</name>
</gene>
<dbReference type="GO" id="GO:0097354">
    <property type="term" value="P:prenylation"/>
    <property type="evidence" value="ECO:0007669"/>
    <property type="project" value="UniProtKB-UniRule"/>
</dbReference>
<evidence type="ECO:0000256" key="4">
    <source>
        <dbReference type="ARBA" id="ARBA00022737"/>
    </source>
</evidence>
<dbReference type="Proteomes" id="UP000307169">
    <property type="component" value="Unassembled WGS sequence"/>
</dbReference>
<dbReference type="AlphaFoldDB" id="A0A4T0M5P7"/>
<sequence>MVGLNDKEHGIKRQNVAKDPDDKISKSIKDYRSAESKVLDLRKNDVKTPESLDSTTHLLDLNPEYYSIWNYRRIVLLHLFTQIGTERTQEKLSYELVFTLGLLKRFPKVYWIWNHRTWALETLSNTFTDEQFDGRLWEWNTELKMVDSLLKLDARNFHAWGYRRQLLTLMNYDKDVHTVKTFPHVLSRDQLLKEKQFTLTFIESNFSNFSAWHQRTKILKQLWALDGRISNEDLDEEFDLVRQAMYTDPSDQSVWLYHKWLIQQLSDDNIIEVLNRELESINELYELEPESKWCLESLAHYNKLLYTHTQSTDLVHKYNEYLDKLISIDPDRRNRYLDSKITL</sequence>
<evidence type="ECO:0000313" key="9">
    <source>
        <dbReference type="EMBL" id="TIC01630.1"/>
    </source>
</evidence>
<comment type="similarity">
    <text evidence="1 6">Belongs to the protein prenyltransferase subunit alpha family.</text>
</comment>
<dbReference type="Proteomes" id="UP000310685">
    <property type="component" value="Unassembled WGS sequence"/>
</dbReference>
<protein>
    <recommendedName>
        <fullName evidence="6">Geranylgeranyl transferase type-2 subunit alpha</fullName>
        <ecNumber evidence="6">2.5.1.60</ecNumber>
    </recommendedName>
    <alternativeName>
        <fullName evidence="6">Geranylgeranyl transferase type II subunit alpha</fullName>
    </alternativeName>
</protein>
<evidence type="ECO:0000256" key="2">
    <source>
        <dbReference type="ARBA" id="ARBA00022602"/>
    </source>
</evidence>
<dbReference type="PROSITE" id="PS51147">
    <property type="entry name" value="PFTA"/>
    <property type="match status" value="5"/>
</dbReference>
<evidence type="ECO:0000256" key="5">
    <source>
        <dbReference type="ARBA" id="ARBA00047658"/>
    </source>
</evidence>
<dbReference type="PANTHER" id="PTHR11129">
    <property type="entry name" value="PROTEIN FARNESYLTRANSFERASE ALPHA SUBUNIT/RAB GERANYLGERANYL TRANSFERASE ALPHA SUBUNIT"/>
    <property type="match status" value="1"/>
</dbReference>
<proteinExistence type="inferred from homology"/>